<keyword evidence="2" id="KW-1185">Reference proteome</keyword>
<dbReference type="HOGENOM" id="CLU_363978_0_0_10"/>
<keyword evidence="1" id="KW-0675">Receptor</keyword>
<dbReference type="Gene3D" id="2.160.20.10">
    <property type="entry name" value="Single-stranded right-handed beta-helix, Pectin lyase-like"/>
    <property type="match status" value="2"/>
</dbReference>
<dbReference type="InterPro" id="IPR039513">
    <property type="entry name" value="PL-6"/>
</dbReference>
<dbReference type="EMBL" id="CP002545">
    <property type="protein sequence ID" value="ADY51207.1"/>
    <property type="molecule type" value="Genomic_DNA"/>
</dbReference>
<dbReference type="SUPFAM" id="SSF51126">
    <property type="entry name" value="Pectin lyase-like"/>
    <property type="match status" value="2"/>
</dbReference>
<dbReference type="eggNOG" id="COG3291">
    <property type="taxonomic scope" value="Bacteria"/>
</dbReference>
<proteinExistence type="predicted"/>
<dbReference type="InterPro" id="IPR022441">
    <property type="entry name" value="Para_beta_helix_rpt-2"/>
</dbReference>
<dbReference type="AlphaFoldDB" id="F0S7Y6"/>
<dbReference type="Pfam" id="PF14592">
    <property type="entry name" value="Chondroitinas_B"/>
    <property type="match status" value="1"/>
</dbReference>
<dbReference type="KEGG" id="psn:Pedsa_0631"/>
<reference evidence="1 2" key="1">
    <citation type="journal article" date="2011" name="Stand. Genomic Sci.">
        <title>Complete genome sequence of the gliding, heparinolytic Pedobacter saltans type strain (113).</title>
        <authorList>
            <person name="Liolios K."/>
            <person name="Sikorski J."/>
            <person name="Lu M."/>
            <person name="Nolan M."/>
            <person name="Lapidus A."/>
            <person name="Lucas S."/>
            <person name="Hammon N."/>
            <person name="Deshpande S."/>
            <person name="Cheng J.F."/>
            <person name="Tapia R."/>
            <person name="Han C."/>
            <person name="Goodwin L."/>
            <person name="Pitluck S."/>
            <person name="Huntemann M."/>
            <person name="Ivanova N."/>
            <person name="Pagani I."/>
            <person name="Mavromatis K."/>
            <person name="Ovchinikova G."/>
            <person name="Pati A."/>
            <person name="Chen A."/>
            <person name="Palaniappan K."/>
            <person name="Land M."/>
            <person name="Hauser L."/>
            <person name="Brambilla E.M."/>
            <person name="Kotsyurbenko O."/>
            <person name="Rohde M."/>
            <person name="Tindall B.J."/>
            <person name="Abt B."/>
            <person name="Goker M."/>
            <person name="Detter J.C."/>
            <person name="Woyke T."/>
            <person name="Bristow J."/>
            <person name="Eisen J.A."/>
            <person name="Markowitz V."/>
            <person name="Hugenholtz P."/>
            <person name="Klenk H.P."/>
            <person name="Kyrpides N.C."/>
        </authorList>
    </citation>
    <scope>NUCLEOTIDE SEQUENCE [LARGE SCALE GENOMIC DNA]</scope>
    <source>
        <strain evidence="2">ATCC 51119 / DSM 12145 / JCM 21818 / LMG 10337 / NBRC 100064 / NCIMB 13643</strain>
    </source>
</reference>
<dbReference type="InterPro" id="IPR006626">
    <property type="entry name" value="PbH1"/>
</dbReference>
<sequence length="789" mass="87733">MTMIFLDSSVAIKKYMPKYKLILGSLLFTSLFSYAKNITVSTPTELKKSVQNAVPGDTIFLEDKEWKNANLVVEGKGTAAKPIVIAPKNLGKVVITGQSSLKIAGEYLVIKGLHFKDGYTPEKDLIVFRVNNDRLANNCRLTECVIEEFNNPDRFRNENWIVLWGKNNRVDHNTFINKLTASPVLIAELNDERSQQNYHSVDHNYFKGRQRFGGNGGETIRIGVSRYSLTPSRTQIVDNYFERCNGEVEIVSIKSGENNISRNTFFECEGGLVLRHGANNTITGNLFLGNNKPFTGGVRIINPGHKVTDNVFMELRGTAFRSPLSIMNGVPNSLINRYYQVVDVQIENNTFVNCTALTFGAGKDAERTLSPQKVTFQRNLFVNPNNPIYVDNNNDGGVSVFNNVIDKANSEKGFIQVKTSFFTKNGIKIPQAKGYGADPKKLSFITLNDVGARWFNTDRTRSVINNKAIAVNKSNIKEIQQYIDKANAGDTILLAEEGIYRLESEIVINKPIVIAANKALHSKPVFVNASYKTLPALITIENGGNLEVRNIAFQGAFESFGNVQAGIRSTDQPMNRHYNLTIDGCEFYDYNESSFAGVKASKSTLADSIVIKNSLFRNISGTAVNVAEEKEDKGFYGAEYTIVTNTVFTNVMGSAINVYRGGNDESTLGPFVRINHCTFNEVENREQGTVIRLVGVQDASITNSIFANSGQGGRSIEFREFRWDNIVVDYCDFYNSGRVESFYNKVLGKNIYNINPEFVDLTKLNFNLKSSSSLISKSSDGKALGAKIN</sequence>
<accession>F0S7Y6</accession>
<gene>
    <name evidence="1" type="ordered locus">Pedsa_0631</name>
</gene>
<dbReference type="InterPro" id="IPR012334">
    <property type="entry name" value="Pectin_lyas_fold"/>
</dbReference>
<organism evidence="1 2">
    <name type="scientific">Pseudopedobacter saltans (strain ATCC 51119 / DSM 12145 / JCM 21818 / CCUG 39354 / LMG 10337 / NBRC 100064 / NCIMB 13643)</name>
    <name type="common">Pedobacter saltans</name>
    <dbReference type="NCBI Taxonomy" id="762903"/>
    <lineage>
        <taxon>Bacteria</taxon>
        <taxon>Pseudomonadati</taxon>
        <taxon>Bacteroidota</taxon>
        <taxon>Sphingobacteriia</taxon>
        <taxon>Sphingobacteriales</taxon>
        <taxon>Sphingobacteriaceae</taxon>
        <taxon>Pseudopedobacter</taxon>
    </lineage>
</organism>
<reference evidence="2" key="2">
    <citation type="submission" date="2011-02" db="EMBL/GenBank/DDBJ databases">
        <title>The complete genome of Pedobacter saltans DSM 12145.</title>
        <authorList>
            <consortium name="US DOE Joint Genome Institute (JGI-PGF)"/>
            <person name="Lucas S."/>
            <person name="Copeland A."/>
            <person name="Lapidus A."/>
            <person name="Bruce D."/>
            <person name="Goodwin L."/>
            <person name="Pitluck S."/>
            <person name="Kyrpides N."/>
            <person name="Mavromatis K."/>
            <person name="Pagani I."/>
            <person name="Ivanova N."/>
            <person name="Ovchinnikova G."/>
            <person name="Lu M."/>
            <person name="Detter J.C."/>
            <person name="Han C."/>
            <person name="Land M."/>
            <person name="Hauser L."/>
            <person name="Markowitz V."/>
            <person name="Cheng J.-F."/>
            <person name="Hugenholtz P."/>
            <person name="Woyke T."/>
            <person name="Wu D."/>
            <person name="Tindall B."/>
            <person name="Pomrenke H.G."/>
            <person name="Brambilla E."/>
            <person name="Klenk H.-P."/>
            <person name="Eisen J.A."/>
        </authorList>
    </citation>
    <scope>NUCLEOTIDE SEQUENCE [LARGE SCALE GENOMIC DNA]</scope>
    <source>
        <strain evidence="2">ATCC 51119 / DSM 12145 / JCM 21818 / LMG 10337 / NBRC 100064 / NCIMB 13643</strain>
    </source>
</reference>
<dbReference type="InterPro" id="IPR011050">
    <property type="entry name" value="Pectin_lyase_fold/virulence"/>
</dbReference>
<dbReference type="CDD" id="cd14251">
    <property type="entry name" value="PL-6"/>
    <property type="match status" value="1"/>
</dbReference>
<protein>
    <submittedName>
        <fullName evidence="1">TonB-dependent receptor</fullName>
    </submittedName>
</protein>
<dbReference type="NCBIfam" id="TIGR03804">
    <property type="entry name" value="para_beta_helix"/>
    <property type="match status" value="1"/>
</dbReference>
<evidence type="ECO:0000313" key="1">
    <source>
        <dbReference type="EMBL" id="ADY51207.1"/>
    </source>
</evidence>
<dbReference type="SMART" id="SM00710">
    <property type="entry name" value="PbH1"/>
    <property type="match status" value="10"/>
</dbReference>
<evidence type="ECO:0000313" key="2">
    <source>
        <dbReference type="Proteomes" id="UP000000310"/>
    </source>
</evidence>
<name>F0S7Y6_PSESL</name>
<dbReference type="STRING" id="762903.Pedsa_0631"/>
<dbReference type="Proteomes" id="UP000000310">
    <property type="component" value="Chromosome"/>
</dbReference>